<dbReference type="Proteomes" id="UP000015101">
    <property type="component" value="Unassembled WGS sequence"/>
</dbReference>
<dbReference type="GO" id="GO:0003779">
    <property type="term" value="F:actin binding"/>
    <property type="evidence" value="ECO:0007669"/>
    <property type="project" value="InterPro"/>
</dbReference>
<dbReference type="CTD" id="20211766"/>
<organism evidence="4 5">
    <name type="scientific">Helobdella robusta</name>
    <name type="common">Californian leech</name>
    <dbReference type="NCBI Taxonomy" id="6412"/>
    <lineage>
        <taxon>Eukaryota</taxon>
        <taxon>Metazoa</taxon>
        <taxon>Spiralia</taxon>
        <taxon>Lophotrochozoa</taxon>
        <taxon>Annelida</taxon>
        <taxon>Clitellata</taxon>
        <taxon>Hirudinea</taxon>
        <taxon>Rhynchobdellida</taxon>
        <taxon>Glossiphoniidae</taxon>
        <taxon>Helobdella</taxon>
    </lineage>
</organism>
<dbReference type="AlphaFoldDB" id="T1FSG9"/>
<dbReference type="OMA" id="DNTDCSA"/>
<reference evidence="3 5" key="2">
    <citation type="journal article" date="2013" name="Nature">
        <title>Insights into bilaterian evolution from three spiralian genomes.</title>
        <authorList>
            <person name="Simakov O."/>
            <person name="Marletaz F."/>
            <person name="Cho S.J."/>
            <person name="Edsinger-Gonzales E."/>
            <person name="Havlak P."/>
            <person name="Hellsten U."/>
            <person name="Kuo D.H."/>
            <person name="Larsson T."/>
            <person name="Lv J."/>
            <person name="Arendt D."/>
            <person name="Savage R."/>
            <person name="Osoegawa K."/>
            <person name="de Jong P."/>
            <person name="Grimwood J."/>
            <person name="Chapman J.A."/>
            <person name="Shapiro H."/>
            <person name="Aerts A."/>
            <person name="Otillar R.P."/>
            <person name="Terry A.Y."/>
            <person name="Boore J.L."/>
            <person name="Grigoriev I.V."/>
            <person name="Lindberg D.R."/>
            <person name="Seaver E.C."/>
            <person name="Weisblat D.A."/>
            <person name="Putnam N.H."/>
            <person name="Rokhsar D.S."/>
        </authorList>
    </citation>
    <scope>NUCLEOTIDE SEQUENCE</scope>
</reference>
<dbReference type="OrthoDB" id="5877983at2759"/>
<evidence type="ECO:0000313" key="5">
    <source>
        <dbReference type="Proteomes" id="UP000015101"/>
    </source>
</evidence>
<dbReference type="CDD" id="cd21762">
    <property type="entry name" value="WH2"/>
    <property type="match status" value="1"/>
</dbReference>
<reference evidence="5" key="1">
    <citation type="submission" date="2012-12" db="EMBL/GenBank/DDBJ databases">
        <authorList>
            <person name="Hellsten U."/>
            <person name="Grimwood J."/>
            <person name="Chapman J.A."/>
            <person name="Shapiro H."/>
            <person name="Aerts A."/>
            <person name="Otillar R.P."/>
            <person name="Terry A.Y."/>
            <person name="Boore J.L."/>
            <person name="Simakov O."/>
            <person name="Marletaz F."/>
            <person name="Cho S.-J."/>
            <person name="Edsinger-Gonzales E."/>
            <person name="Havlak P."/>
            <person name="Kuo D.-H."/>
            <person name="Larsson T."/>
            <person name="Lv J."/>
            <person name="Arendt D."/>
            <person name="Savage R."/>
            <person name="Osoegawa K."/>
            <person name="de Jong P."/>
            <person name="Lindberg D.R."/>
            <person name="Seaver E.C."/>
            <person name="Weisblat D.A."/>
            <person name="Putnam N.H."/>
            <person name="Grigoriev I.V."/>
            <person name="Rokhsar D.S."/>
        </authorList>
    </citation>
    <scope>NUCLEOTIDE SEQUENCE</scope>
</reference>
<feature type="region of interest" description="Disordered" evidence="1">
    <location>
        <begin position="1"/>
        <end position="312"/>
    </location>
</feature>
<dbReference type="EMBL" id="AMQM01003470">
    <property type="status" value="NOT_ANNOTATED_CDS"/>
    <property type="molecule type" value="Genomic_DNA"/>
</dbReference>
<dbReference type="RefSeq" id="XP_009014149.1">
    <property type="nucleotide sequence ID" value="XM_009015901.1"/>
</dbReference>
<dbReference type="HOGENOM" id="CLU_049614_0_0_1"/>
<keyword evidence="5" id="KW-1185">Reference proteome</keyword>
<feature type="compositionally biased region" description="Pro residues" evidence="1">
    <location>
        <begin position="1"/>
        <end position="18"/>
    </location>
</feature>
<sequence>MPPPPPPPPGPPPPPSSTAPPKLSKSETNNRSALLGDICKGKALKKSSHLMVDKSKPVIGKEGGPNSSTSTIGPASGRGGKSNAPPGLADLFGGGVPRLKGAGGPQPPVQQPSRAPLQNGFRSNAPRPPGPPGPPRVRPPSVRPPSVNLSPPPPPPASAKFNYNQDSINLQESLTGRGANGRITGLGITSPPPPPPPNHQSSTLSGKNLLVRPALPNNKPMNIRAPPPPPVRSSENKMFPPPPPPPLSNTSHSSQDSLHRQGKNGLPRVPGGPPPPPPPVRSINPPPPPRQPSTSSELPSFHVPTKDPNLSG</sequence>
<gene>
    <name evidence="4" type="primary">20211766</name>
    <name evidence="3" type="ORF">HELRODRAFT_190975</name>
</gene>
<evidence type="ECO:0000313" key="3">
    <source>
        <dbReference type="EMBL" id="ESO07538.1"/>
    </source>
</evidence>
<dbReference type="KEGG" id="hro:HELRODRAFT_190975"/>
<evidence type="ECO:0000256" key="1">
    <source>
        <dbReference type="SAM" id="MobiDB-lite"/>
    </source>
</evidence>
<dbReference type="GeneID" id="20211766"/>
<evidence type="ECO:0000313" key="4">
    <source>
        <dbReference type="EnsemblMetazoa" id="HelroP190975"/>
    </source>
</evidence>
<feature type="compositionally biased region" description="Gly residues" evidence="1">
    <location>
        <begin position="92"/>
        <end position="104"/>
    </location>
</feature>
<dbReference type="InParanoid" id="T1FSG9"/>
<accession>T1FSG9</accession>
<dbReference type="STRING" id="6412.T1FSG9"/>
<dbReference type="InterPro" id="IPR003124">
    <property type="entry name" value="WH2_dom"/>
</dbReference>
<dbReference type="eggNOG" id="ENOG502SEFU">
    <property type="taxonomic scope" value="Eukaryota"/>
</dbReference>
<feature type="domain" description="WH2" evidence="2">
    <location>
        <begin position="30"/>
        <end position="47"/>
    </location>
</feature>
<reference evidence="4" key="3">
    <citation type="submission" date="2015-06" db="UniProtKB">
        <authorList>
            <consortium name="EnsemblMetazoa"/>
        </authorList>
    </citation>
    <scope>IDENTIFICATION</scope>
</reference>
<name>T1FSG9_HELRO</name>
<evidence type="ECO:0000259" key="2">
    <source>
        <dbReference type="PROSITE" id="PS51082"/>
    </source>
</evidence>
<dbReference type="PROSITE" id="PS51082">
    <property type="entry name" value="WH2"/>
    <property type="match status" value="1"/>
</dbReference>
<feature type="compositionally biased region" description="Polar residues" evidence="1">
    <location>
        <begin position="161"/>
        <end position="174"/>
    </location>
</feature>
<feature type="compositionally biased region" description="Pro residues" evidence="1">
    <location>
        <begin position="270"/>
        <end position="291"/>
    </location>
</feature>
<feature type="compositionally biased region" description="Pro residues" evidence="1">
    <location>
        <begin position="126"/>
        <end position="143"/>
    </location>
</feature>
<dbReference type="EMBL" id="KB096183">
    <property type="protein sequence ID" value="ESO07538.1"/>
    <property type="molecule type" value="Genomic_DNA"/>
</dbReference>
<proteinExistence type="predicted"/>
<dbReference type="EnsemblMetazoa" id="HelroT190975">
    <property type="protein sequence ID" value="HelroP190975"/>
    <property type="gene ID" value="HelroG190975"/>
</dbReference>
<protein>
    <recommendedName>
        <fullName evidence="2">WH2 domain-containing protein</fullName>
    </recommendedName>
</protein>